<dbReference type="EMBL" id="MNUE01000077">
    <property type="protein sequence ID" value="OJD29563.1"/>
    <property type="molecule type" value="Genomic_DNA"/>
</dbReference>
<gene>
    <name evidence="2" type="ORF">BKCO1_7700014</name>
</gene>
<reference evidence="2 3" key="1">
    <citation type="submission" date="2016-10" db="EMBL/GenBank/DDBJ databases">
        <title>Proteomics and genomics reveal pathogen-plant mechanisms compatible with a hemibiotrophic lifestyle of Diplodia corticola.</title>
        <authorList>
            <person name="Fernandes I."/>
            <person name="De Jonge R."/>
            <person name="Van De Peer Y."/>
            <person name="Devreese B."/>
            <person name="Alves A."/>
            <person name="Esteves A.C."/>
        </authorList>
    </citation>
    <scope>NUCLEOTIDE SEQUENCE [LARGE SCALE GENOMIC DNA]</scope>
    <source>
        <strain evidence="2 3">CBS 112549</strain>
    </source>
</reference>
<proteinExistence type="predicted"/>
<dbReference type="OrthoDB" id="5314201at2759"/>
<sequence length="521" mass="58418">MRDDESLARLLTVLRERRVPLTRDDVQWAFDSVKTQNDAVSWVEEYLHSDTLLSKEELALYETLCAQDEEVKDLVHVPEIQPFQDNGIRDAIEALEASTTAIDEQTKSLEVQMDALLELRTQNAEPNNAVRRKLDDRRRKITSEKGQLDFDIEGLKYAINDRILSSQKQTKSAASSLTAVVNDRFTSDDRMLSAVSKLSSKLEPPSEEQFDFQTINKWCTSLVSFRAAGIRVRVERIFQETLTNDDYSEEARQPADEALAEKEELKEELETLHSEITSVAQMGVEQELRRPIFQTLEQGQGQQKRLQIRWLDYILASLEYMTNRLHHLTMHAADLRAYTAALSEISKVFSATLPPPPPTRSSPSKQAAVARARAKSIAATPVQLSAATQQLLRQLDITLPPVAETRPLQALAQAVMDRQSRLLAHIDSSQSTAVQSVSEAVSSGAVEVQEMLAALFANSEYRTVKVTKREVEEGLEAVEKGIGEVSSIMPELQEKMNVAGGDAKSKRRERAFVGRWGAPTE</sequence>
<keyword evidence="1" id="KW-0175">Coiled coil</keyword>
<comment type="caution">
    <text evidence="2">The sequence shown here is derived from an EMBL/GenBank/DDBJ whole genome shotgun (WGS) entry which is preliminary data.</text>
</comment>
<protein>
    <submittedName>
        <fullName evidence="2">Uncharacterized protein</fullName>
    </submittedName>
</protein>
<keyword evidence="3" id="KW-1185">Reference proteome</keyword>
<dbReference type="GeneID" id="31019286"/>
<dbReference type="Proteomes" id="UP000183809">
    <property type="component" value="Unassembled WGS sequence"/>
</dbReference>
<dbReference type="RefSeq" id="XP_020125823.1">
    <property type="nucleotide sequence ID" value="XM_020279024.1"/>
</dbReference>
<accession>A0A1J9RAW2</accession>
<evidence type="ECO:0000256" key="1">
    <source>
        <dbReference type="SAM" id="Coils"/>
    </source>
</evidence>
<evidence type="ECO:0000313" key="3">
    <source>
        <dbReference type="Proteomes" id="UP000183809"/>
    </source>
</evidence>
<evidence type="ECO:0000313" key="2">
    <source>
        <dbReference type="EMBL" id="OJD29563.1"/>
    </source>
</evidence>
<dbReference type="AlphaFoldDB" id="A0A1J9RAW2"/>
<name>A0A1J9RAW2_9PEZI</name>
<organism evidence="2 3">
    <name type="scientific">Diplodia corticola</name>
    <dbReference type="NCBI Taxonomy" id="236234"/>
    <lineage>
        <taxon>Eukaryota</taxon>
        <taxon>Fungi</taxon>
        <taxon>Dikarya</taxon>
        <taxon>Ascomycota</taxon>
        <taxon>Pezizomycotina</taxon>
        <taxon>Dothideomycetes</taxon>
        <taxon>Dothideomycetes incertae sedis</taxon>
        <taxon>Botryosphaeriales</taxon>
        <taxon>Botryosphaeriaceae</taxon>
        <taxon>Diplodia</taxon>
    </lineage>
</organism>
<feature type="coiled-coil region" evidence="1">
    <location>
        <begin position="248"/>
        <end position="282"/>
    </location>
</feature>